<organism evidence="1 2">
    <name type="scientific">Nephila pilipes</name>
    <name type="common">Giant wood spider</name>
    <name type="synonym">Nephila maculata</name>
    <dbReference type="NCBI Taxonomy" id="299642"/>
    <lineage>
        <taxon>Eukaryota</taxon>
        <taxon>Metazoa</taxon>
        <taxon>Ecdysozoa</taxon>
        <taxon>Arthropoda</taxon>
        <taxon>Chelicerata</taxon>
        <taxon>Arachnida</taxon>
        <taxon>Araneae</taxon>
        <taxon>Araneomorphae</taxon>
        <taxon>Entelegynae</taxon>
        <taxon>Araneoidea</taxon>
        <taxon>Nephilidae</taxon>
        <taxon>Nephila</taxon>
    </lineage>
</organism>
<keyword evidence="2" id="KW-1185">Reference proteome</keyword>
<protein>
    <submittedName>
        <fullName evidence="1">Uncharacterized protein</fullName>
    </submittedName>
</protein>
<gene>
    <name evidence="1" type="ORF">NPIL_381981</name>
</gene>
<reference evidence="1" key="1">
    <citation type="submission" date="2020-08" db="EMBL/GenBank/DDBJ databases">
        <title>Multicomponent nature underlies the extraordinary mechanical properties of spider dragline silk.</title>
        <authorList>
            <person name="Kono N."/>
            <person name="Nakamura H."/>
            <person name="Mori M."/>
            <person name="Yoshida Y."/>
            <person name="Ohtoshi R."/>
            <person name="Malay A.D."/>
            <person name="Moran D.A.P."/>
            <person name="Tomita M."/>
            <person name="Numata K."/>
            <person name="Arakawa K."/>
        </authorList>
    </citation>
    <scope>NUCLEOTIDE SEQUENCE</scope>
</reference>
<dbReference type="EMBL" id="BMAW01067580">
    <property type="protein sequence ID" value="GFT60475.1"/>
    <property type="molecule type" value="Genomic_DNA"/>
</dbReference>
<feature type="non-terminal residue" evidence="1">
    <location>
        <position position="1"/>
    </location>
</feature>
<evidence type="ECO:0000313" key="2">
    <source>
        <dbReference type="Proteomes" id="UP000887013"/>
    </source>
</evidence>
<sequence>LHLYAIIKLEE</sequence>
<accession>A0A8X6TYP1</accession>
<proteinExistence type="predicted"/>
<evidence type="ECO:0000313" key="1">
    <source>
        <dbReference type="EMBL" id="GFT60475.1"/>
    </source>
</evidence>
<comment type="caution">
    <text evidence="1">The sequence shown here is derived from an EMBL/GenBank/DDBJ whole genome shotgun (WGS) entry which is preliminary data.</text>
</comment>
<name>A0A8X6TYP1_NEPPI</name>
<dbReference type="Proteomes" id="UP000887013">
    <property type="component" value="Unassembled WGS sequence"/>
</dbReference>